<name>A0A939SU11_KLEPN</name>
<evidence type="ECO:0000313" key="2">
    <source>
        <dbReference type="Proteomes" id="UP000664002"/>
    </source>
</evidence>
<dbReference type="Proteomes" id="UP000664002">
    <property type="component" value="Unassembled WGS sequence"/>
</dbReference>
<protein>
    <submittedName>
        <fullName evidence="1">Uncharacterized protein</fullName>
    </submittedName>
</protein>
<dbReference type="EMBL" id="JAGETM010000012">
    <property type="protein sequence ID" value="MBO1997430.1"/>
    <property type="molecule type" value="Genomic_DNA"/>
</dbReference>
<comment type="caution">
    <text evidence="1">The sequence shown here is derived from an EMBL/GenBank/DDBJ whole genome shotgun (WGS) entry which is preliminary data.</text>
</comment>
<sequence length="83" mass="9175">MPIYHITGLSALLALFISLGASIWLQHRFNAPQVITTLREQNITFLHGSPTIFILLCQLRVSRAPAIPAIFRHCARLPAALAT</sequence>
<organism evidence="1 2">
    <name type="scientific">Klebsiella pneumoniae</name>
    <dbReference type="NCBI Taxonomy" id="573"/>
    <lineage>
        <taxon>Bacteria</taxon>
        <taxon>Pseudomonadati</taxon>
        <taxon>Pseudomonadota</taxon>
        <taxon>Gammaproteobacteria</taxon>
        <taxon>Enterobacterales</taxon>
        <taxon>Enterobacteriaceae</taxon>
        <taxon>Klebsiella/Raoultella group</taxon>
        <taxon>Klebsiella</taxon>
        <taxon>Klebsiella pneumoniae complex</taxon>
    </lineage>
</organism>
<evidence type="ECO:0000313" key="1">
    <source>
        <dbReference type="EMBL" id="MBO1997430.1"/>
    </source>
</evidence>
<dbReference type="SUPFAM" id="SSF56801">
    <property type="entry name" value="Acetyl-CoA synthetase-like"/>
    <property type="match status" value="1"/>
</dbReference>
<accession>A0A939SU11</accession>
<proteinExistence type="predicted"/>
<dbReference type="Gene3D" id="3.40.50.980">
    <property type="match status" value="1"/>
</dbReference>
<reference evidence="1" key="1">
    <citation type="submission" date="2021-03" db="EMBL/GenBank/DDBJ databases">
        <title>Molecular epidemiology and mechanisms of colistin and carbapenem resistance in Enterobacteriaceae from clinical isolates, the environment and porcine samples in Pretoria, South Africa.</title>
        <authorList>
            <person name="Bogoshi D."/>
            <person name="Mbelle N.M."/>
            <person name="Naidoo V."/>
            <person name="Osei Sekyere J."/>
        </authorList>
    </citation>
    <scope>NUCLEOTIDE SEQUENCE</scope>
    <source>
        <strain evidence="1">C027</strain>
    </source>
</reference>
<dbReference type="AlphaFoldDB" id="A0A939SU11"/>
<gene>
    <name evidence="1" type="ORF">J4730_12745</name>
</gene>